<dbReference type="AlphaFoldDB" id="A0A8K0UPY5"/>
<sequence length="274" mass="31592">MSVIFRRWLIKTVRSLRYELSRSPSQLDLNAEAVTIMPRSAFLVDYSEPGDGIPQDLFDDWYNNEHIPARVANPLFSRWVRLEAIDGKEPKLGAAYDVTLPDDTPVSALTSLWEAQSDREKKILGESKLFDRRIYEILNEARIPPPSPSFDINAAAPIIVIRTLDIKDDAPEDMESQFFEWWLAEDVPFLSSIPGWTRSRLFVLKESEYSGVDAGKQKKQAKYLGVHEWSNPDFEKHPQFLALEASPRRAEIVKNLIFGERRVLKVSKQWTRED</sequence>
<reference evidence="1" key="1">
    <citation type="journal article" date="2021" name="New Phytol.">
        <title>Evolutionary innovations through gain and loss of genes in the ectomycorrhizal Boletales.</title>
        <authorList>
            <person name="Wu G."/>
            <person name="Miyauchi S."/>
            <person name="Morin E."/>
            <person name="Kuo A."/>
            <person name="Drula E."/>
            <person name="Varga T."/>
            <person name="Kohler A."/>
            <person name="Feng B."/>
            <person name="Cao Y."/>
            <person name="Lipzen A."/>
            <person name="Daum C."/>
            <person name="Hundley H."/>
            <person name="Pangilinan J."/>
            <person name="Johnson J."/>
            <person name="Barry K."/>
            <person name="LaButti K."/>
            <person name="Ng V."/>
            <person name="Ahrendt S."/>
            <person name="Min B."/>
            <person name="Choi I.G."/>
            <person name="Park H."/>
            <person name="Plett J.M."/>
            <person name="Magnuson J."/>
            <person name="Spatafora J.W."/>
            <person name="Nagy L.G."/>
            <person name="Henrissat B."/>
            <person name="Grigoriev I.V."/>
            <person name="Yang Z.L."/>
            <person name="Xu J."/>
            <person name="Martin F.M."/>
        </authorList>
    </citation>
    <scope>NUCLEOTIDE SEQUENCE</scope>
    <source>
        <strain evidence="1">KKN 215</strain>
    </source>
</reference>
<comment type="caution">
    <text evidence="1">The sequence shown here is derived from an EMBL/GenBank/DDBJ whole genome shotgun (WGS) entry which is preliminary data.</text>
</comment>
<dbReference type="Proteomes" id="UP000813824">
    <property type="component" value="Unassembled WGS sequence"/>
</dbReference>
<organism evidence="1 2">
    <name type="scientific">Cristinia sonorae</name>
    <dbReference type="NCBI Taxonomy" id="1940300"/>
    <lineage>
        <taxon>Eukaryota</taxon>
        <taxon>Fungi</taxon>
        <taxon>Dikarya</taxon>
        <taxon>Basidiomycota</taxon>
        <taxon>Agaricomycotina</taxon>
        <taxon>Agaricomycetes</taxon>
        <taxon>Agaricomycetidae</taxon>
        <taxon>Agaricales</taxon>
        <taxon>Pleurotineae</taxon>
        <taxon>Stephanosporaceae</taxon>
        <taxon>Cristinia</taxon>
    </lineage>
</organism>
<dbReference type="OrthoDB" id="2851338at2759"/>
<proteinExistence type="predicted"/>
<evidence type="ECO:0000313" key="2">
    <source>
        <dbReference type="Proteomes" id="UP000813824"/>
    </source>
</evidence>
<gene>
    <name evidence="1" type="ORF">BXZ70DRAFT_137015</name>
</gene>
<protein>
    <submittedName>
        <fullName evidence="1">Uncharacterized protein</fullName>
    </submittedName>
</protein>
<evidence type="ECO:0000313" key="1">
    <source>
        <dbReference type="EMBL" id="KAH8100921.1"/>
    </source>
</evidence>
<keyword evidence="2" id="KW-1185">Reference proteome</keyword>
<accession>A0A8K0UPY5</accession>
<dbReference type="EMBL" id="JAEVFJ010000014">
    <property type="protein sequence ID" value="KAH8100921.1"/>
    <property type="molecule type" value="Genomic_DNA"/>
</dbReference>
<name>A0A8K0UPY5_9AGAR</name>